<proteinExistence type="predicted"/>
<dbReference type="EC" id="2.7.7.24" evidence="2"/>
<protein>
    <submittedName>
        <fullName evidence="2">Glucose-1-phosphate thymidylyltransferase</fullName>
        <ecNumber evidence="2">2.7.7.24</ecNumber>
    </submittedName>
</protein>
<dbReference type="SUPFAM" id="SSF53448">
    <property type="entry name" value="Nucleotide-diphospho-sugar transferases"/>
    <property type="match status" value="1"/>
</dbReference>
<dbReference type="Gene3D" id="3.90.550.10">
    <property type="entry name" value="Spore Coat Polysaccharide Biosynthesis Protein SpsA, Chain A"/>
    <property type="match status" value="1"/>
</dbReference>
<dbReference type="InterPro" id="IPR005835">
    <property type="entry name" value="NTP_transferase_dom"/>
</dbReference>
<comment type="caution">
    <text evidence="2">The sequence shown here is derived from an EMBL/GenBank/DDBJ whole genome shotgun (WGS) entry which is preliminary data.</text>
</comment>
<dbReference type="EMBL" id="WUTW01000001">
    <property type="protein sequence ID" value="MXQ63031.1"/>
    <property type="molecule type" value="Genomic_DNA"/>
</dbReference>
<dbReference type="InterPro" id="IPR029044">
    <property type="entry name" value="Nucleotide-diphossugar_trans"/>
</dbReference>
<name>A0A6I4W0S8_9ACTN</name>
<keyword evidence="2" id="KW-0808">Transferase</keyword>
<keyword evidence="3" id="KW-1185">Reference proteome</keyword>
<feature type="domain" description="Nucleotidyl transferase" evidence="1">
    <location>
        <begin position="2"/>
        <end position="237"/>
    </location>
</feature>
<sequence length="354" mass="37590">MKALVLSGGTGTRLRPFSHSMPKQLMPVGNKPVLEHVLDNVRAMGATEVGIIVNRWAPEIRSRIGDGSALGIDVTYLPQDGPRGLAHTVIVAREFLGDDDFVMYLGDSMLGDGDLAEISAEFQRTRPDAHVVVGKVADPRAFGVVELDRDGAVVRLEEKPERPRSDLALTGVYFFTAAVHAAIDAIEPSARGELEITDAIQWLVSAGARVRASQFGGYYRDTGRVEDVLECNRKVLENLRPKISGAVEDSELIGSVVVEAGARVVRSRIEGPAIVGAGSTVVDCRVGPHTSIGDGCVLDEVAIDYSIVLDGATLTRTGGLRASLIGRHASVGGPSEGGTRRLVLGDHSRVETAA</sequence>
<dbReference type="PANTHER" id="PTHR42883">
    <property type="entry name" value="GLUCOSE-1-PHOSPHATE THYMIDYLTRANSFERASE"/>
    <property type="match status" value="1"/>
</dbReference>
<dbReference type="GO" id="GO:0008879">
    <property type="term" value="F:glucose-1-phosphate thymidylyltransferase activity"/>
    <property type="evidence" value="ECO:0007669"/>
    <property type="project" value="UniProtKB-EC"/>
</dbReference>
<dbReference type="NCBIfam" id="TIGR01208">
    <property type="entry name" value="rmlA_long"/>
    <property type="match status" value="1"/>
</dbReference>
<reference evidence="2 3" key="1">
    <citation type="submission" date="2019-12" db="EMBL/GenBank/DDBJ databases">
        <title>Nocardia macrotermitis sp. nov. and Nocardia aurantia sp. nov., isolated from the gut of the fungus growing-termite Macrotermes natalensis.</title>
        <authorList>
            <person name="Christine B."/>
            <person name="Rene B."/>
        </authorList>
    </citation>
    <scope>NUCLEOTIDE SEQUENCE [LARGE SCALE GENOMIC DNA]</scope>
    <source>
        <strain evidence="2 3">DSM 102126</strain>
    </source>
</reference>
<dbReference type="AlphaFoldDB" id="A0A6I4W0S8"/>
<dbReference type="Gene3D" id="2.160.10.10">
    <property type="entry name" value="Hexapeptide repeat proteins"/>
    <property type="match status" value="1"/>
</dbReference>
<dbReference type="InterPro" id="IPR005908">
    <property type="entry name" value="G1P_thy_trans_l"/>
</dbReference>
<dbReference type="OrthoDB" id="9801810at2"/>
<evidence type="ECO:0000313" key="3">
    <source>
        <dbReference type="Proteomes" id="UP000431901"/>
    </source>
</evidence>
<dbReference type="Pfam" id="PF00483">
    <property type="entry name" value="NTP_transferase"/>
    <property type="match status" value="1"/>
</dbReference>
<dbReference type="Proteomes" id="UP000431901">
    <property type="component" value="Unassembled WGS sequence"/>
</dbReference>
<evidence type="ECO:0000259" key="1">
    <source>
        <dbReference type="Pfam" id="PF00483"/>
    </source>
</evidence>
<evidence type="ECO:0000313" key="2">
    <source>
        <dbReference type="EMBL" id="MXQ63031.1"/>
    </source>
</evidence>
<accession>A0A6I4W0S8</accession>
<organism evidence="2 3">
    <name type="scientific">Actinomadura rayongensis</name>
    <dbReference type="NCBI Taxonomy" id="1429076"/>
    <lineage>
        <taxon>Bacteria</taxon>
        <taxon>Bacillati</taxon>
        <taxon>Actinomycetota</taxon>
        <taxon>Actinomycetes</taxon>
        <taxon>Streptosporangiales</taxon>
        <taxon>Thermomonosporaceae</taxon>
        <taxon>Actinomadura</taxon>
    </lineage>
</organism>
<keyword evidence="2" id="KW-0548">Nucleotidyltransferase</keyword>
<dbReference type="RefSeq" id="WP_161101243.1">
    <property type="nucleotide sequence ID" value="NZ_JBHLYI010000002.1"/>
</dbReference>
<gene>
    <name evidence="2" type="ORF">GQ466_03175</name>
</gene>
<dbReference type="CDD" id="cd04189">
    <property type="entry name" value="G1P_TT_long"/>
    <property type="match status" value="1"/>
</dbReference>
<dbReference type="PANTHER" id="PTHR42883:SF2">
    <property type="entry name" value="THYMIDYLYLTRANSFERASE"/>
    <property type="match status" value="1"/>
</dbReference>